<dbReference type="EMBL" id="MHOP01000006">
    <property type="protein sequence ID" value="OGZ66355.1"/>
    <property type="molecule type" value="Genomic_DNA"/>
</dbReference>
<keyword evidence="2" id="KW-0812">Transmembrane</keyword>
<dbReference type="Pfam" id="PF04203">
    <property type="entry name" value="Sortase"/>
    <property type="match status" value="1"/>
</dbReference>
<organism evidence="3 4">
    <name type="scientific">Candidatus Staskawiczbacteria bacterium RIFCSPHIGHO2_01_FULL_41_41</name>
    <dbReference type="NCBI Taxonomy" id="1802203"/>
    <lineage>
        <taxon>Bacteria</taxon>
        <taxon>Candidatus Staskawicziibacteriota</taxon>
    </lineage>
</organism>
<evidence type="ECO:0000256" key="2">
    <source>
        <dbReference type="SAM" id="Phobius"/>
    </source>
</evidence>
<dbReference type="CDD" id="cd05829">
    <property type="entry name" value="Sortase_F"/>
    <property type="match status" value="1"/>
</dbReference>
<feature type="transmembrane region" description="Helical" evidence="2">
    <location>
        <begin position="7"/>
        <end position="27"/>
    </location>
</feature>
<dbReference type="GO" id="GO:0016787">
    <property type="term" value="F:hydrolase activity"/>
    <property type="evidence" value="ECO:0007669"/>
    <property type="project" value="UniProtKB-KW"/>
</dbReference>
<protein>
    <recommendedName>
        <fullName evidence="5">Sortase</fullName>
    </recommendedName>
</protein>
<keyword evidence="2" id="KW-1133">Transmembrane helix</keyword>
<dbReference type="InterPro" id="IPR023365">
    <property type="entry name" value="Sortase_dom-sf"/>
</dbReference>
<keyword evidence="2" id="KW-0472">Membrane</keyword>
<dbReference type="InterPro" id="IPR042001">
    <property type="entry name" value="Sortase_F"/>
</dbReference>
<dbReference type="Proteomes" id="UP000178774">
    <property type="component" value="Unassembled WGS sequence"/>
</dbReference>
<evidence type="ECO:0000313" key="4">
    <source>
        <dbReference type="Proteomes" id="UP000178774"/>
    </source>
</evidence>
<gene>
    <name evidence="3" type="ORF">A2822_04825</name>
</gene>
<keyword evidence="1" id="KW-0378">Hydrolase</keyword>
<accession>A0A1G2HV71</accession>
<dbReference type="Gene3D" id="2.40.260.10">
    <property type="entry name" value="Sortase"/>
    <property type="match status" value="1"/>
</dbReference>
<name>A0A1G2HV71_9BACT</name>
<reference evidence="3 4" key="1">
    <citation type="journal article" date="2016" name="Nat. Commun.">
        <title>Thousands of microbial genomes shed light on interconnected biogeochemical processes in an aquifer system.</title>
        <authorList>
            <person name="Anantharaman K."/>
            <person name="Brown C.T."/>
            <person name="Hug L.A."/>
            <person name="Sharon I."/>
            <person name="Castelle C.J."/>
            <person name="Probst A.J."/>
            <person name="Thomas B.C."/>
            <person name="Singh A."/>
            <person name="Wilkins M.J."/>
            <person name="Karaoz U."/>
            <person name="Brodie E.L."/>
            <person name="Williams K.H."/>
            <person name="Hubbard S.S."/>
            <person name="Banfield J.F."/>
        </authorList>
    </citation>
    <scope>NUCLEOTIDE SEQUENCE [LARGE SCALE GENOMIC DNA]</scope>
</reference>
<dbReference type="InterPro" id="IPR005754">
    <property type="entry name" value="Sortase"/>
</dbReference>
<evidence type="ECO:0000256" key="1">
    <source>
        <dbReference type="ARBA" id="ARBA00022801"/>
    </source>
</evidence>
<evidence type="ECO:0000313" key="3">
    <source>
        <dbReference type="EMBL" id="OGZ66355.1"/>
    </source>
</evidence>
<evidence type="ECO:0008006" key="5">
    <source>
        <dbReference type="Google" id="ProtNLM"/>
    </source>
</evidence>
<sequence length="197" mass="21489">MTNKRLFIISVLIIAAMAVVAGAFFFYQPTLAPSDTQNPPPNPNMEAIMGLPKRLVVPAISVDAPVINVGLTADGSVDVPKGPTEVAWYQLGPRPGEKGSAVITGHYGPWRTGASSVFDNLNKLKAGDKIYVKDDKGKELVFAVKETRMYDPGESPTEVFNKTDGVYLNLITCQGDWLASQKTYNQRLVVFTELIKE</sequence>
<comment type="caution">
    <text evidence="3">The sequence shown here is derived from an EMBL/GenBank/DDBJ whole genome shotgun (WGS) entry which is preliminary data.</text>
</comment>
<dbReference type="SUPFAM" id="SSF63817">
    <property type="entry name" value="Sortase"/>
    <property type="match status" value="1"/>
</dbReference>
<dbReference type="AlphaFoldDB" id="A0A1G2HV71"/>
<proteinExistence type="predicted"/>